<dbReference type="OrthoDB" id="148351at2"/>
<keyword evidence="8" id="KW-1185">Reference proteome</keyword>
<dbReference type="GO" id="GO:0016020">
    <property type="term" value="C:membrane"/>
    <property type="evidence" value="ECO:0007669"/>
    <property type="project" value="UniProtKB-SubCell"/>
</dbReference>
<keyword evidence="3 5" id="KW-1133">Transmembrane helix</keyword>
<evidence type="ECO:0000256" key="3">
    <source>
        <dbReference type="ARBA" id="ARBA00022989"/>
    </source>
</evidence>
<dbReference type="InterPro" id="IPR037185">
    <property type="entry name" value="EmrE-like"/>
</dbReference>
<evidence type="ECO:0000256" key="1">
    <source>
        <dbReference type="ARBA" id="ARBA00004141"/>
    </source>
</evidence>
<dbReference type="SUPFAM" id="SSF103481">
    <property type="entry name" value="Multidrug resistance efflux transporter EmrE"/>
    <property type="match status" value="2"/>
</dbReference>
<feature type="domain" description="EamA" evidence="6">
    <location>
        <begin position="156"/>
        <end position="284"/>
    </location>
</feature>
<organism evidence="7 8">
    <name type="scientific">Ferrimonas marina</name>
    <dbReference type="NCBI Taxonomy" id="299255"/>
    <lineage>
        <taxon>Bacteria</taxon>
        <taxon>Pseudomonadati</taxon>
        <taxon>Pseudomonadota</taxon>
        <taxon>Gammaproteobacteria</taxon>
        <taxon>Alteromonadales</taxon>
        <taxon>Ferrimonadaceae</taxon>
        <taxon>Ferrimonas</taxon>
    </lineage>
</organism>
<dbReference type="EMBL" id="FQXG01000008">
    <property type="protein sequence ID" value="SHI15889.1"/>
    <property type="molecule type" value="Genomic_DNA"/>
</dbReference>
<feature type="transmembrane region" description="Helical" evidence="5">
    <location>
        <begin position="131"/>
        <end position="149"/>
    </location>
</feature>
<gene>
    <name evidence="7" type="ORF">SAMN02745129_4502</name>
</gene>
<feature type="transmembrane region" description="Helical" evidence="5">
    <location>
        <begin position="77"/>
        <end position="94"/>
    </location>
</feature>
<keyword evidence="2 5" id="KW-0812">Transmembrane</keyword>
<feature type="transmembrane region" description="Helical" evidence="5">
    <location>
        <begin position="155"/>
        <end position="172"/>
    </location>
</feature>
<sequence>MDQSSHSPLWGAFWMLLSGLAFAVINSTNQWIAFVMGYQFSNVALVQYSIATLVLLPWMARQGLLRSLKTRQPGVHVLRVAVAVAGIQFWLWALAYPVPIWQAIALLMTSPLFVTVGSALFLKERVDAPRGLATLFGFAGAMLILAPWSEDFHPSALLPVVAAVCWAVYSLITKSQLRQGESPTTVVFYLFVLTLPFNLMVAAPVLAWPEAQMWPLLLLSGVLTGLAQLSLTKAYQSAEASYIQPFDLAKLPFNVLVGFWVMGTVPPGQLWLGAAVMIGASLYLTRREERKVRQGTPQLATR</sequence>
<evidence type="ECO:0000256" key="2">
    <source>
        <dbReference type="ARBA" id="ARBA00022692"/>
    </source>
</evidence>
<dbReference type="PANTHER" id="PTHR22911">
    <property type="entry name" value="ACYL-MALONYL CONDENSING ENZYME-RELATED"/>
    <property type="match status" value="1"/>
</dbReference>
<feature type="transmembrane region" description="Helical" evidence="5">
    <location>
        <begin position="31"/>
        <end position="56"/>
    </location>
</feature>
<dbReference type="PANTHER" id="PTHR22911:SF6">
    <property type="entry name" value="SOLUTE CARRIER FAMILY 35 MEMBER G1"/>
    <property type="match status" value="1"/>
</dbReference>
<feature type="transmembrane region" description="Helical" evidence="5">
    <location>
        <begin position="7"/>
        <end position="25"/>
    </location>
</feature>
<keyword evidence="4 5" id="KW-0472">Membrane</keyword>
<dbReference type="InterPro" id="IPR000620">
    <property type="entry name" value="EamA_dom"/>
</dbReference>
<proteinExistence type="predicted"/>
<evidence type="ECO:0000256" key="4">
    <source>
        <dbReference type="ARBA" id="ARBA00023136"/>
    </source>
</evidence>
<evidence type="ECO:0000313" key="8">
    <source>
        <dbReference type="Proteomes" id="UP000184268"/>
    </source>
</evidence>
<dbReference type="Proteomes" id="UP000184268">
    <property type="component" value="Unassembled WGS sequence"/>
</dbReference>
<reference evidence="7 8" key="1">
    <citation type="submission" date="2016-11" db="EMBL/GenBank/DDBJ databases">
        <authorList>
            <person name="Jaros S."/>
            <person name="Januszkiewicz K."/>
            <person name="Wedrychowicz H."/>
        </authorList>
    </citation>
    <scope>NUCLEOTIDE SEQUENCE [LARGE SCALE GENOMIC DNA]</scope>
    <source>
        <strain evidence="7 8">DSM 16917</strain>
    </source>
</reference>
<comment type="subcellular location">
    <subcellularLocation>
        <location evidence="1">Membrane</location>
        <topology evidence="1">Multi-pass membrane protein</topology>
    </subcellularLocation>
</comment>
<evidence type="ECO:0000313" key="7">
    <source>
        <dbReference type="EMBL" id="SHI15889.1"/>
    </source>
</evidence>
<dbReference type="AlphaFoldDB" id="A0A1M5YVC5"/>
<feature type="transmembrane region" description="Helical" evidence="5">
    <location>
        <begin position="100"/>
        <end position="122"/>
    </location>
</feature>
<name>A0A1M5YVC5_9GAMM</name>
<accession>A0A1M5YVC5</accession>
<feature type="transmembrane region" description="Helical" evidence="5">
    <location>
        <begin position="184"/>
        <end position="207"/>
    </location>
</feature>
<feature type="domain" description="EamA" evidence="6">
    <location>
        <begin position="9"/>
        <end position="145"/>
    </location>
</feature>
<dbReference type="RefSeq" id="WP_067664770.1">
    <property type="nucleotide sequence ID" value="NZ_FQXG01000008.1"/>
</dbReference>
<evidence type="ECO:0000259" key="6">
    <source>
        <dbReference type="Pfam" id="PF00892"/>
    </source>
</evidence>
<evidence type="ECO:0000256" key="5">
    <source>
        <dbReference type="SAM" id="Phobius"/>
    </source>
</evidence>
<feature type="transmembrane region" description="Helical" evidence="5">
    <location>
        <begin position="268"/>
        <end position="285"/>
    </location>
</feature>
<dbReference type="STRING" id="299255.SAMN02745129_4502"/>
<dbReference type="Pfam" id="PF00892">
    <property type="entry name" value="EamA"/>
    <property type="match status" value="2"/>
</dbReference>
<protein>
    <submittedName>
        <fullName evidence="7">Permease of the drug/metabolite transporter (DMT) superfamily</fullName>
    </submittedName>
</protein>